<dbReference type="RefSeq" id="WP_379765736.1">
    <property type="nucleotide sequence ID" value="NZ_JBHSCL010000009.1"/>
</dbReference>
<keyword evidence="1" id="KW-1133">Transmembrane helix</keyword>
<sequence>MSKAVPERILSIDVFRGFTMFLLIGEFTGFMGLLLDDGLQGSFLYALGEQFHHHSWNGLHFWDLIQPFFMFIVGLSLPFGVYNRQKKGHSKRQIFKHVLKRSIILLFLGWALYCIPAGEITFYFQNVLAQIGVTYLIAYLIIDKSTVFQISFSVGLLVLTEVIYRFFPVEGFDQPFVFMKNFGTWLDMQYGGASNGGWAAFNAIPTAAHTIWGVLVGKLLMGSEESMRKLKIMVLFGTAMVIGGYLLDPVIPIIKRIATSSFVVVSGGWSILGIALFYGLIDILKLKRKYTWFFSIVGMNSLFIYLFSHVGGAKLVERVLFPFSNAILTPFGDLAAQILTSFCVWISLWGICYWMYKKRLFIKI</sequence>
<feature type="transmembrane region" description="Helical" evidence="1">
    <location>
        <begin position="257"/>
        <end position="278"/>
    </location>
</feature>
<feature type="transmembrane region" description="Helical" evidence="1">
    <location>
        <begin position="198"/>
        <end position="220"/>
    </location>
</feature>
<accession>A0ABV8PP24</accession>
<comment type="caution">
    <text evidence="2">The sequence shown here is derived from an EMBL/GenBank/DDBJ whole genome shotgun (WGS) entry which is preliminary data.</text>
</comment>
<feature type="transmembrane region" description="Helical" evidence="1">
    <location>
        <begin position="290"/>
        <end position="308"/>
    </location>
</feature>
<organism evidence="2 3">
    <name type="scientific">Flagellimonas marina</name>
    <dbReference type="NCBI Taxonomy" id="1775168"/>
    <lineage>
        <taxon>Bacteria</taxon>
        <taxon>Pseudomonadati</taxon>
        <taxon>Bacteroidota</taxon>
        <taxon>Flavobacteriia</taxon>
        <taxon>Flavobacteriales</taxon>
        <taxon>Flavobacteriaceae</taxon>
        <taxon>Flagellimonas</taxon>
    </lineage>
</organism>
<keyword evidence="1" id="KW-0812">Transmembrane</keyword>
<keyword evidence="1" id="KW-0472">Membrane</keyword>
<feature type="transmembrane region" description="Helical" evidence="1">
    <location>
        <begin position="334"/>
        <end position="356"/>
    </location>
</feature>
<keyword evidence="3" id="KW-1185">Reference proteome</keyword>
<name>A0ABV8PP24_9FLAO</name>
<gene>
    <name evidence="2" type="ORF">ACFOWS_14070</name>
</gene>
<evidence type="ECO:0000256" key="1">
    <source>
        <dbReference type="SAM" id="Phobius"/>
    </source>
</evidence>
<keyword evidence="2" id="KW-0808">Transferase</keyword>
<dbReference type="Proteomes" id="UP001595841">
    <property type="component" value="Unassembled WGS sequence"/>
</dbReference>
<dbReference type="PANTHER" id="PTHR31061">
    <property type="entry name" value="LD22376P"/>
    <property type="match status" value="1"/>
</dbReference>
<evidence type="ECO:0000313" key="3">
    <source>
        <dbReference type="Proteomes" id="UP001595841"/>
    </source>
</evidence>
<feature type="transmembrane region" description="Helical" evidence="1">
    <location>
        <begin position="64"/>
        <end position="82"/>
    </location>
</feature>
<keyword evidence="2" id="KW-0012">Acyltransferase</keyword>
<reference evidence="3" key="1">
    <citation type="journal article" date="2019" name="Int. J. Syst. Evol. Microbiol.">
        <title>The Global Catalogue of Microorganisms (GCM) 10K type strain sequencing project: providing services to taxonomists for standard genome sequencing and annotation.</title>
        <authorList>
            <consortium name="The Broad Institute Genomics Platform"/>
            <consortium name="The Broad Institute Genome Sequencing Center for Infectious Disease"/>
            <person name="Wu L."/>
            <person name="Ma J."/>
        </authorList>
    </citation>
    <scope>NUCLEOTIDE SEQUENCE [LARGE SCALE GENOMIC DNA]</scope>
    <source>
        <strain evidence="3">CGMCC 1.15774</strain>
    </source>
</reference>
<feature type="transmembrane region" description="Helical" evidence="1">
    <location>
        <begin position="102"/>
        <end position="118"/>
    </location>
</feature>
<evidence type="ECO:0000313" key="2">
    <source>
        <dbReference type="EMBL" id="MFC4221274.1"/>
    </source>
</evidence>
<dbReference type="PANTHER" id="PTHR31061:SF24">
    <property type="entry name" value="LD22376P"/>
    <property type="match status" value="1"/>
</dbReference>
<proteinExistence type="predicted"/>
<feature type="transmembrane region" description="Helical" evidence="1">
    <location>
        <begin position="12"/>
        <end position="35"/>
    </location>
</feature>
<dbReference type="GO" id="GO:0016746">
    <property type="term" value="F:acyltransferase activity"/>
    <property type="evidence" value="ECO:0007669"/>
    <property type="project" value="UniProtKB-KW"/>
</dbReference>
<dbReference type="EMBL" id="JBHSCL010000009">
    <property type="protein sequence ID" value="MFC4221274.1"/>
    <property type="molecule type" value="Genomic_DNA"/>
</dbReference>
<feature type="transmembrane region" description="Helical" evidence="1">
    <location>
        <begin position="124"/>
        <end position="142"/>
    </location>
</feature>
<protein>
    <submittedName>
        <fullName evidence="2">Acyltransferase family protein</fullName>
    </submittedName>
</protein>
<feature type="transmembrane region" description="Helical" evidence="1">
    <location>
        <begin position="232"/>
        <end position="251"/>
    </location>
</feature>
<feature type="transmembrane region" description="Helical" evidence="1">
    <location>
        <begin position="147"/>
        <end position="167"/>
    </location>
</feature>